<sequence length="159" mass="17996">MEPRPYKHAFPGYCFRPLRIAIFLHHRKHSSVCMYVCISSKVYLLLSLTTAPPFPHPFSLQFCSFVLLLQLLIRCFPSGLPPSRPSPSLSVPLALTLSRFSLSLPFFLPSSLSSPPNPFIAIHFSTPPPSTLHLHHLLSTLLHLHSFGFQFPCYLILLF</sequence>
<evidence type="ECO:0000313" key="2">
    <source>
        <dbReference type="Proteomes" id="UP000184304"/>
    </source>
</evidence>
<gene>
    <name evidence="1" type="ORF">ASPTUDRAFT_719791</name>
</gene>
<dbReference type="AlphaFoldDB" id="A0A1L9N285"/>
<dbReference type="VEuPathDB" id="FungiDB:ASPTUDRAFT_719791"/>
<name>A0A1L9N285_ASPTC</name>
<proteinExistence type="predicted"/>
<dbReference type="Proteomes" id="UP000184304">
    <property type="component" value="Unassembled WGS sequence"/>
</dbReference>
<accession>A0A1L9N285</accession>
<dbReference type="EMBL" id="KV878204">
    <property type="protein sequence ID" value="OJI83416.1"/>
    <property type="molecule type" value="Genomic_DNA"/>
</dbReference>
<keyword evidence="2" id="KW-1185">Reference proteome</keyword>
<protein>
    <submittedName>
        <fullName evidence="1">Uncharacterized protein</fullName>
    </submittedName>
</protein>
<reference evidence="2" key="1">
    <citation type="journal article" date="2017" name="Genome Biol.">
        <title>Comparative genomics reveals high biological diversity and specific adaptations in the industrially and medically important fungal genus Aspergillus.</title>
        <authorList>
            <person name="de Vries R.P."/>
            <person name="Riley R."/>
            <person name="Wiebenga A."/>
            <person name="Aguilar-Osorio G."/>
            <person name="Amillis S."/>
            <person name="Uchima C.A."/>
            <person name="Anderluh G."/>
            <person name="Asadollahi M."/>
            <person name="Askin M."/>
            <person name="Barry K."/>
            <person name="Battaglia E."/>
            <person name="Bayram O."/>
            <person name="Benocci T."/>
            <person name="Braus-Stromeyer S.A."/>
            <person name="Caldana C."/>
            <person name="Canovas D."/>
            <person name="Cerqueira G.C."/>
            <person name="Chen F."/>
            <person name="Chen W."/>
            <person name="Choi C."/>
            <person name="Clum A."/>
            <person name="Dos Santos R.A."/>
            <person name="Damasio A.R."/>
            <person name="Diallinas G."/>
            <person name="Emri T."/>
            <person name="Fekete E."/>
            <person name="Flipphi M."/>
            <person name="Freyberg S."/>
            <person name="Gallo A."/>
            <person name="Gournas C."/>
            <person name="Habgood R."/>
            <person name="Hainaut M."/>
            <person name="Harispe M.L."/>
            <person name="Henrissat B."/>
            <person name="Hilden K.S."/>
            <person name="Hope R."/>
            <person name="Hossain A."/>
            <person name="Karabika E."/>
            <person name="Karaffa L."/>
            <person name="Karanyi Z."/>
            <person name="Krasevec N."/>
            <person name="Kuo A."/>
            <person name="Kusch H."/>
            <person name="LaButti K."/>
            <person name="Lagendijk E.L."/>
            <person name="Lapidus A."/>
            <person name="Levasseur A."/>
            <person name="Lindquist E."/>
            <person name="Lipzen A."/>
            <person name="Logrieco A.F."/>
            <person name="MacCabe A."/>
            <person name="Maekelae M.R."/>
            <person name="Malavazi I."/>
            <person name="Melin P."/>
            <person name="Meyer V."/>
            <person name="Mielnichuk N."/>
            <person name="Miskei M."/>
            <person name="Molnar A.P."/>
            <person name="Mule G."/>
            <person name="Ngan C.Y."/>
            <person name="Orejas M."/>
            <person name="Orosz E."/>
            <person name="Ouedraogo J.P."/>
            <person name="Overkamp K.M."/>
            <person name="Park H.-S."/>
            <person name="Perrone G."/>
            <person name="Piumi F."/>
            <person name="Punt P.J."/>
            <person name="Ram A.F."/>
            <person name="Ramon A."/>
            <person name="Rauscher S."/>
            <person name="Record E."/>
            <person name="Riano-Pachon D.M."/>
            <person name="Robert V."/>
            <person name="Roehrig J."/>
            <person name="Ruller R."/>
            <person name="Salamov A."/>
            <person name="Salih N.S."/>
            <person name="Samson R.A."/>
            <person name="Sandor E."/>
            <person name="Sanguinetti M."/>
            <person name="Schuetze T."/>
            <person name="Sepcic K."/>
            <person name="Shelest E."/>
            <person name="Sherlock G."/>
            <person name="Sophianopoulou V."/>
            <person name="Squina F.M."/>
            <person name="Sun H."/>
            <person name="Susca A."/>
            <person name="Todd R.B."/>
            <person name="Tsang A."/>
            <person name="Unkles S.E."/>
            <person name="van de Wiele N."/>
            <person name="van Rossen-Uffink D."/>
            <person name="Oliveira J.V."/>
            <person name="Vesth T.C."/>
            <person name="Visser J."/>
            <person name="Yu J.-H."/>
            <person name="Zhou M."/>
            <person name="Andersen M.R."/>
            <person name="Archer D.B."/>
            <person name="Baker S.E."/>
            <person name="Benoit I."/>
            <person name="Brakhage A.A."/>
            <person name="Braus G.H."/>
            <person name="Fischer R."/>
            <person name="Frisvad J.C."/>
            <person name="Goldman G.H."/>
            <person name="Houbraken J."/>
            <person name="Oakley B."/>
            <person name="Pocsi I."/>
            <person name="Scazzocchio C."/>
            <person name="Seiboth B."/>
            <person name="vanKuyk P.A."/>
            <person name="Wortman J."/>
            <person name="Dyer P.S."/>
            <person name="Grigoriev I.V."/>
        </authorList>
    </citation>
    <scope>NUCLEOTIDE SEQUENCE [LARGE SCALE GENOMIC DNA]</scope>
    <source>
        <strain evidence="2">CBS 134.48</strain>
    </source>
</reference>
<evidence type="ECO:0000313" key="1">
    <source>
        <dbReference type="EMBL" id="OJI83416.1"/>
    </source>
</evidence>
<organism evidence="1 2">
    <name type="scientific">Aspergillus tubingensis (strain CBS 134.48)</name>
    <dbReference type="NCBI Taxonomy" id="767770"/>
    <lineage>
        <taxon>Eukaryota</taxon>
        <taxon>Fungi</taxon>
        <taxon>Dikarya</taxon>
        <taxon>Ascomycota</taxon>
        <taxon>Pezizomycotina</taxon>
        <taxon>Eurotiomycetes</taxon>
        <taxon>Eurotiomycetidae</taxon>
        <taxon>Eurotiales</taxon>
        <taxon>Aspergillaceae</taxon>
        <taxon>Aspergillus</taxon>
        <taxon>Aspergillus subgen. Circumdati</taxon>
    </lineage>
</organism>